<keyword evidence="1" id="KW-1133">Transmembrane helix</keyword>
<keyword evidence="3" id="KW-1185">Reference proteome</keyword>
<keyword evidence="1" id="KW-0812">Transmembrane</keyword>
<evidence type="ECO:0000313" key="3">
    <source>
        <dbReference type="Proteomes" id="UP000266673"/>
    </source>
</evidence>
<dbReference type="AlphaFoldDB" id="A0A397VL78"/>
<accession>A0A397VL78</accession>
<evidence type="ECO:0000256" key="1">
    <source>
        <dbReference type="SAM" id="Phobius"/>
    </source>
</evidence>
<reference evidence="2 3" key="1">
    <citation type="submission" date="2018-06" db="EMBL/GenBank/DDBJ databases">
        <title>Comparative genomics reveals the genomic features of Rhizophagus irregularis, R. cerebriforme, R. diaphanum and Gigaspora rosea, and their symbiotic lifestyle signature.</title>
        <authorList>
            <person name="Morin E."/>
            <person name="San Clemente H."/>
            <person name="Chen E.C.H."/>
            <person name="De La Providencia I."/>
            <person name="Hainaut M."/>
            <person name="Kuo A."/>
            <person name="Kohler A."/>
            <person name="Murat C."/>
            <person name="Tang N."/>
            <person name="Roy S."/>
            <person name="Loubradou J."/>
            <person name="Henrissat B."/>
            <person name="Grigoriev I.V."/>
            <person name="Corradi N."/>
            <person name="Roux C."/>
            <person name="Martin F.M."/>
        </authorList>
    </citation>
    <scope>NUCLEOTIDE SEQUENCE [LARGE SCALE GENOMIC DNA]</scope>
    <source>
        <strain evidence="2 3">DAOM 194757</strain>
    </source>
</reference>
<dbReference type="Proteomes" id="UP000266673">
    <property type="component" value="Unassembled WGS sequence"/>
</dbReference>
<protein>
    <submittedName>
        <fullName evidence="2">Uncharacterized protein</fullName>
    </submittedName>
</protein>
<keyword evidence="1" id="KW-0472">Membrane</keyword>
<sequence>MFFFFVFVDLLIIKLKLMILVKCLNHIFLYIVYYIYMSVRDNFITYIIPVYSCVPEFIIYIYSYIHTYVIFVCFIRLDYLYQIFIHT</sequence>
<name>A0A397VL78_9GLOM</name>
<organism evidence="2 3">
    <name type="scientific">Gigaspora rosea</name>
    <dbReference type="NCBI Taxonomy" id="44941"/>
    <lineage>
        <taxon>Eukaryota</taxon>
        <taxon>Fungi</taxon>
        <taxon>Fungi incertae sedis</taxon>
        <taxon>Mucoromycota</taxon>
        <taxon>Glomeromycotina</taxon>
        <taxon>Glomeromycetes</taxon>
        <taxon>Diversisporales</taxon>
        <taxon>Gigasporaceae</taxon>
        <taxon>Gigaspora</taxon>
    </lineage>
</organism>
<comment type="caution">
    <text evidence="2">The sequence shown here is derived from an EMBL/GenBank/DDBJ whole genome shotgun (WGS) entry which is preliminary data.</text>
</comment>
<dbReference type="EMBL" id="QKWP01000271">
    <property type="protein sequence ID" value="RIB23265.1"/>
    <property type="molecule type" value="Genomic_DNA"/>
</dbReference>
<proteinExistence type="predicted"/>
<gene>
    <name evidence="2" type="ORF">C2G38_885373</name>
</gene>
<feature type="transmembrane region" description="Helical" evidence="1">
    <location>
        <begin position="12"/>
        <end position="36"/>
    </location>
</feature>
<feature type="transmembrane region" description="Helical" evidence="1">
    <location>
        <begin position="68"/>
        <end position="85"/>
    </location>
</feature>
<evidence type="ECO:0000313" key="2">
    <source>
        <dbReference type="EMBL" id="RIB23265.1"/>
    </source>
</evidence>